<evidence type="ECO:0000256" key="5">
    <source>
        <dbReference type="ARBA" id="ARBA00038359"/>
    </source>
</evidence>
<feature type="transmembrane region" description="Helical" evidence="7">
    <location>
        <begin position="33"/>
        <end position="53"/>
    </location>
</feature>
<evidence type="ECO:0000256" key="1">
    <source>
        <dbReference type="ARBA" id="ARBA00004141"/>
    </source>
</evidence>
<gene>
    <name evidence="9" type="ORF">BCR38DRAFT_424486</name>
</gene>
<keyword evidence="10" id="KW-1185">Reference proteome</keyword>
<dbReference type="PANTHER" id="PTHR33048:SF124">
    <property type="entry name" value="INTEGRAL MEMBRANE PROTEIN"/>
    <property type="match status" value="1"/>
</dbReference>
<dbReference type="GO" id="GO:0016020">
    <property type="term" value="C:membrane"/>
    <property type="evidence" value="ECO:0007669"/>
    <property type="project" value="UniProtKB-SubCell"/>
</dbReference>
<protein>
    <recommendedName>
        <fullName evidence="8">Rhodopsin domain-containing protein</fullName>
    </recommendedName>
</protein>
<name>A0A1Y2EDF9_9PEZI</name>
<evidence type="ECO:0000256" key="3">
    <source>
        <dbReference type="ARBA" id="ARBA00022989"/>
    </source>
</evidence>
<dbReference type="GeneID" id="63775871"/>
<feature type="transmembrane region" description="Helical" evidence="7">
    <location>
        <begin position="106"/>
        <end position="131"/>
    </location>
</feature>
<feature type="transmembrane region" description="Helical" evidence="7">
    <location>
        <begin position="187"/>
        <end position="213"/>
    </location>
</feature>
<comment type="similarity">
    <text evidence="5">Belongs to the SAT4 family.</text>
</comment>
<evidence type="ECO:0000256" key="7">
    <source>
        <dbReference type="SAM" id="Phobius"/>
    </source>
</evidence>
<dbReference type="InterPro" id="IPR052337">
    <property type="entry name" value="SAT4-like"/>
</dbReference>
<feature type="transmembrane region" description="Helical" evidence="7">
    <location>
        <begin position="143"/>
        <end position="167"/>
    </location>
</feature>
<proteinExistence type="inferred from homology"/>
<feature type="transmembrane region" description="Helical" evidence="7">
    <location>
        <begin position="65"/>
        <end position="86"/>
    </location>
</feature>
<feature type="transmembrane region" description="Helical" evidence="7">
    <location>
        <begin position="225"/>
        <end position="245"/>
    </location>
</feature>
<dbReference type="InterPro" id="IPR049326">
    <property type="entry name" value="Rhodopsin_dom_fungi"/>
</dbReference>
<comment type="subcellular location">
    <subcellularLocation>
        <location evidence="1">Membrane</location>
        <topology evidence="1">Multi-pass membrane protein</topology>
    </subcellularLocation>
</comment>
<evidence type="ECO:0000256" key="4">
    <source>
        <dbReference type="ARBA" id="ARBA00023136"/>
    </source>
</evidence>
<keyword evidence="2 7" id="KW-0812">Transmembrane</keyword>
<feature type="domain" description="Rhodopsin" evidence="8">
    <location>
        <begin position="50"/>
        <end position="287"/>
    </location>
</feature>
<evidence type="ECO:0000313" key="10">
    <source>
        <dbReference type="Proteomes" id="UP000193689"/>
    </source>
</evidence>
<reference evidence="9 10" key="1">
    <citation type="submission" date="2016-07" db="EMBL/GenBank/DDBJ databases">
        <title>Pervasive Adenine N6-methylation of Active Genes in Fungi.</title>
        <authorList>
            <consortium name="DOE Joint Genome Institute"/>
            <person name="Mondo S.J."/>
            <person name="Dannebaum R.O."/>
            <person name="Kuo R.C."/>
            <person name="Labutti K."/>
            <person name="Haridas S."/>
            <person name="Kuo A."/>
            <person name="Salamov A."/>
            <person name="Ahrendt S.R."/>
            <person name="Lipzen A."/>
            <person name="Sullivan W."/>
            <person name="Andreopoulos W.B."/>
            <person name="Clum A."/>
            <person name="Lindquist E."/>
            <person name="Daum C."/>
            <person name="Ramamoorthy G.K."/>
            <person name="Gryganskyi A."/>
            <person name="Culley D."/>
            <person name="Magnuson J.K."/>
            <person name="James T.Y."/>
            <person name="O'Malley M.A."/>
            <person name="Stajich J.E."/>
            <person name="Spatafora J.W."/>
            <person name="Visel A."/>
            <person name="Grigoriev I.V."/>
        </authorList>
    </citation>
    <scope>NUCLEOTIDE SEQUENCE [LARGE SCALE GENOMIC DNA]</scope>
    <source>
        <strain evidence="9 10">CBS 129021</strain>
    </source>
</reference>
<dbReference type="STRING" id="1141098.A0A1Y2EDF9"/>
<accession>A0A1Y2EDF9</accession>
<keyword evidence="3 7" id="KW-1133">Transmembrane helix</keyword>
<keyword evidence="4 7" id="KW-0472">Membrane</keyword>
<dbReference type="Proteomes" id="UP000193689">
    <property type="component" value="Unassembled WGS sequence"/>
</dbReference>
<dbReference type="PANTHER" id="PTHR33048">
    <property type="entry name" value="PTH11-LIKE INTEGRAL MEMBRANE PROTEIN (AFU_ORTHOLOGUE AFUA_5G11245)"/>
    <property type="match status" value="1"/>
</dbReference>
<evidence type="ECO:0000259" key="8">
    <source>
        <dbReference type="Pfam" id="PF20684"/>
    </source>
</evidence>
<feature type="compositionally biased region" description="Basic and acidic residues" evidence="6">
    <location>
        <begin position="366"/>
        <end position="382"/>
    </location>
</feature>
<dbReference type="EMBL" id="MCFJ01000003">
    <property type="protein sequence ID" value="ORY68845.1"/>
    <property type="molecule type" value="Genomic_DNA"/>
</dbReference>
<evidence type="ECO:0000256" key="2">
    <source>
        <dbReference type="ARBA" id="ARBA00022692"/>
    </source>
</evidence>
<sequence>MPMTKGVLTLLPAPEGYNVDFAHPQRQAEIETYWVAAVGNFLALLFIGQRVYTKLAVLRTFQLEDGFLVAAWITSIGTQAVLLHMFSVGVVGVHAWEISLDQYNFYSILILVAPVIYAPCSGFAKLTLLLFYRRISPQTWFQWSITTMICIVVGYTIVIFFSLIFACNPIAKNWDITITEGYCINRAALYIVTAVLGILTDVILLVLPIPMVLGLQMPNLQKAGLLLMFTIGSLTVVTSIVRLVILLPVLTNTDQPWAIAFPCTWICAEANLLVICCSLPTLRKFFRDVAPKIIGESDNSPSAPTHFPGHTNLRTFGRSSNKRKQYNKFGESEYGMMTLNEEPSDHNLRGDRDRMQRRKNQVDAGSADKGHTWDAGSRGDGDSVRAIVQTKTMTVFYSDEENHN</sequence>
<evidence type="ECO:0000256" key="6">
    <source>
        <dbReference type="SAM" id="MobiDB-lite"/>
    </source>
</evidence>
<dbReference type="RefSeq" id="XP_040719132.1">
    <property type="nucleotide sequence ID" value="XM_040859659.1"/>
</dbReference>
<organism evidence="9 10">
    <name type="scientific">Pseudomassariella vexata</name>
    <dbReference type="NCBI Taxonomy" id="1141098"/>
    <lineage>
        <taxon>Eukaryota</taxon>
        <taxon>Fungi</taxon>
        <taxon>Dikarya</taxon>
        <taxon>Ascomycota</taxon>
        <taxon>Pezizomycotina</taxon>
        <taxon>Sordariomycetes</taxon>
        <taxon>Xylariomycetidae</taxon>
        <taxon>Amphisphaeriales</taxon>
        <taxon>Pseudomassariaceae</taxon>
        <taxon>Pseudomassariella</taxon>
    </lineage>
</organism>
<dbReference type="InParanoid" id="A0A1Y2EDF9"/>
<feature type="region of interest" description="Disordered" evidence="6">
    <location>
        <begin position="356"/>
        <end position="382"/>
    </location>
</feature>
<evidence type="ECO:0000313" key="9">
    <source>
        <dbReference type="EMBL" id="ORY68845.1"/>
    </source>
</evidence>
<dbReference type="Pfam" id="PF20684">
    <property type="entry name" value="Fung_rhodopsin"/>
    <property type="match status" value="1"/>
</dbReference>
<dbReference type="AlphaFoldDB" id="A0A1Y2EDF9"/>
<comment type="caution">
    <text evidence="9">The sequence shown here is derived from an EMBL/GenBank/DDBJ whole genome shotgun (WGS) entry which is preliminary data.</text>
</comment>
<dbReference type="OrthoDB" id="5401779at2759"/>